<dbReference type="Gene3D" id="3.40.50.300">
    <property type="entry name" value="P-loop containing nucleotide triphosphate hydrolases"/>
    <property type="match status" value="1"/>
</dbReference>
<keyword evidence="4 9" id="KW-0378">Hydrolase</keyword>
<dbReference type="InterPro" id="IPR036225">
    <property type="entry name" value="SRP/SRP_N"/>
</dbReference>
<feature type="transmembrane region" description="Helical" evidence="11">
    <location>
        <begin position="14"/>
        <end position="36"/>
    </location>
</feature>
<feature type="region of interest" description="Disordered" evidence="10">
    <location>
        <begin position="43"/>
        <end position="105"/>
    </location>
</feature>
<dbReference type="EC" id="3.6.5.4" evidence="9"/>
<dbReference type="InterPro" id="IPR003593">
    <property type="entry name" value="AAA+_ATPase"/>
</dbReference>
<dbReference type="Gene3D" id="1.20.120.140">
    <property type="entry name" value="Signal recognition particle SRP54, nucleotide-binding domain"/>
    <property type="match status" value="1"/>
</dbReference>
<comment type="catalytic activity">
    <reaction evidence="8 9">
        <text>GTP + H2O = GDP + phosphate + H(+)</text>
        <dbReference type="Rhea" id="RHEA:19669"/>
        <dbReference type="ChEBI" id="CHEBI:15377"/>
        <dbReference type="ChEBI" id="CHEBI:15378"/>
        <dbReference type="ChEBI" id="CHEBI:37565"/>
        <dbReference type="ChEBI" id="CHEBI:43474"/>
        <dbReference type="ChEBI" id="CHEBI:58189"/>
        <dbReference type="EC" id="3.6.5.4"/>
    </reaction>
</comment>
<keyword evidence="11" id="KW-1133">Transmembrane helix</keyword>
<accession>A0ABP4NXG1</accession>
<feature type="compositionally biased region" description="Low complexity" evidence="10">
    <location>
        <begin position="87"/>
        <end position="96"/>
    </location>
</feature>
<evidence type="ECO:0000256" key="7">
    <source>
        <dbReference type="ARBA" id="ARBA00023170"/>
    </source>
</evidence>
<dbReference type="PANTHER" id="PTHR43134">
    <property type="entry name" value="SIGNAL RECOGNITION PARTICLE RECEPTOR SUBUNIT ALPHA"/>
    <property type="match status" value="1"/>
</dbReference>
<keyword evidence="14" id="KW-1185">Reference proteome</keyword>
<sequence>MLTPQLVSLLTDQALITIVVVIAVVLVVGTTGLVVARRRRGELPSATKPAVEAPETTPEAGAEPQVGEDAGEPRDTPTRALEDTDLPETTLEQPETTLEKPESAQGRLVRLRARLARSQGSLGKGLLALLSRDKLDEEAWEDIETTLITADVGVAPTQELVDKLRTRMRVEGVGADQARQILREELVSLVDPSMDRSIKASRKEGQPAVVLMVGVNGTGKTTTVGRLARVLIAEDKHVVLGAADTFRAAAADQLQTWGERVGARTVRGPEGGDPASIAFDAVKEGIEEEADVVLVDTAGRLHTKTGLMDELGKVKRVIEKSATVDEVLLVIDATTGQNGLTQARVFAEVIDVTGLVLTKLDGTAKGGIVIAVQRELGVPVKLVGLGEGADDLAPFDPEQFVDALLD</sequence>
<dbReference type="InterPro" id="IPR004390">
    <property type="entry name" value="SR_rcpt_FtsY"/>
</dbReference>
<dbReference type="EMBL" id="BAAAND010000001">
    <property type="protein sequence ID" value="GAA1569854.1"/>
    <property type="molecule type" value="Genomic_DNA"/>
</dbReference>
<evidence type="ECO:0000256" key="8">
    <source>
        <dbReference type="ARBA" id="ARBA00048027"/>
    </source>
</evidence>
<keyword evidence="2 9" id="KW-0963">Cytoplasm</keyword>
<dbReference type="InterPro" id="IPR027417">
    <property type="entry name" value="P-loop_NTPase"/>
</dbReference>
<dbReference type="InterPro" id="IPR000897">
    <property type="entry name" value="SRP54_GTPase_dom"/>
</dbReference>
<feature type="binding site" evidence="9">
    <location>
        <begin position="214"/>
        <end position="221"/>
    </location>
    <ligand>
        <name>GTP</name>
        <dbReference type="ChEBI" id="CHEBI:37565"/>
    </ligand>
</feature>
<dbReference type="SMART" id="SM00382">
    <property type="entry name" value="AAA"/>
    <property type="match status" value="1"/>
</dbReference>
<feature type="binding site" evidence="9">
    <location>
        <begin position="296"/>
        <end position="300"/>
    </location>
    <ligand>
        <name>GTP</name>
        <dbReference type="ChEBI" id="CHEBI:37565"/>
    </ligand>
</feature>
<evidence type="ECO:0000256" key="10">
    <source>
        <dbReference type="SAM" id="MobiDB-lite"/>
    </source>
</evidence>
<dbReference type="Pfam" id="PF02881">
    <property type="entry name" value="SRP54_N"/>
    <property type="match status" value="1"/>
</dbReference>
<feature type="compositionally biased region" description="Low complexity" evidence="10">
    <location>
        <begin position="46"/>
        <end position="64"/>
    </location>
</feature>
<evidence type="ECO:0000256" key="6">
    <source>
        <dbReference type="ARBA" id="ARBA00023136"/>
    </source>
</evidence>
<evidence type="ECO:0000256" key="1">
    <source>
        <dbReference type="ARBA" id="ARBA00022475"/>
    </source>
</evidence>
<dbReference type="PANTHER" id="PTHR43134:SF1">
    <property type="entry name" value="SIGNAL RECOGNITION PARTICLE RECEPTOR SUBUNIT ALPHA"/>
    <property type="match status" value="1"/>
</dbReference>
<dbReference type="NCBIfam" id="TIGR00064">
    <property type="entry name" value="ftsY"/>
    <property type="match status" value="1"/>
</dbReference>
<dbReference type="Pfam" id="PF00448">
    <property type="entry name" value="SRP54"/>
    <property type="match status" value="1"/>
</dbReference>
<dbReference type="SMART" id="SM00963">
    <property type="entry name" value="SRP54_N"/>
    <property type="match status" value="1"/>
</dbReference>
<feature type="compositionally biased region" description="Basic and acidic residues" evidence="10">
    <location>
        <begin position="71"/>
        <end position="82"/>
    </location>
</feature>
<dbReference type="SMART" id="SM00962">
    <property type="entry name" value="SRP54"/>
    <property type="match status" value="1"/>
</dbReference>
<evidence type="ECO:0000313" key="13">
    <source>
        <dbReference type="EMBL" id="GAA1569854.1"/>
    </source>
</evidence>
<protein>
    <recommendedName>
        <fullName evidence="9">Signal recognition particle receptor FtsY</fullName>
        <shortName evidence="9">SRP receptor</shortName>
        <ecNumber evidence="9">3.6.5.4</ecNumber>
    </recommendedName>
</protein>
<comment type="subcellular location">
    <subcellularLocation>
        <location evidence="9">Cell membrane</location>
        <topology evidence="9">Peripheral membrane protein</topology>
        <orientation evidence="9">Cytoplasmic side</orientation>
    </subcellularLocation>
    <subcellularLocation>
        <location evidence="9">Cytoplasm</location>
    </subcellularLocation>
</comment>
<dbReference type="InterPro" id="IPR013822">
    <property type="entry name" value="Signal_recog_particl_SRP54_hlx"/>
</dbReference>
<dbReference type="PROSITE" id="PS00300">
    <property type="entry name" value="SRP54"/>
    <property type="match status" value="1"/>
</dbReference>
<dbReference type="SUPFAM" id="SSF47364">
    <property type="entry name" value="Domain of the SRP/SRP receptor G-proteins"/>
    <property type="match status" value="1"/>
</dbReference>
<dbReference type="SUPFAM" id="SSF52540">
    <property type="entry name" value="P-loop containing nucleoside triphosphate hydrolases"/>
    <property type="match status" value="1"/>
</dbReference>
<dbReference type="Proteomes" id="UP001500190">
    <property type="component" value="Unassembled WGS sequence"/>
</dbReference>
<name>A0ABP4NXG1_9ACTN</name>
<comment type="caution">
    <text evidence="13">The sequence shown here is derived from an EMBL/GenBank/DDBJ whole genome shotgun (WGS) entry which is preliminary data.</text>
</comment>
<evidence type="ECO:0000259" key="12">
    <source>
        <dbReference type="PROSITE" id="PS00300"/>
    </source>
</evidence>
<comment type="function">
    <text evidence="9">Involved in targeting and insertion of nascent membrane proteins into the cytoplasmic membrane. Acts as a receptor for the complex formed by the signal recognition particle (SRP) and the ribosome-nascent chain (RNC).</text>
</comment>
<keyword evidence="7 9" id="KW-0675">Receptor</keyword>
<organism evidence="13 14">
    <name type="scientific">Kribbella karoonensis</name>
    <dbReference type="NCBI Taxonomy" id="324851"/>
    <lineage>
        <taxon>Bacteria</taxon>
        <taxon>Bacillati</taxon>
        <taxon>Actinomycetota</taxon>
        <taxon>Actinomycetes</taxon>
        <taxon>Propionibacteriales</taxon>
        <taxon>Kribbellaceae</taxon>
        <taxon>Kribbella</taxon>
    </lineage>
</organism>
<feature type="domain" description="SRP54-type proteins GTP-binding" evidence="12">
    <location>
        <begin position="379"/>
        <end position="392"/>
    </location>
</feature>
<evidence type="ECO:0000256" key="4">
    <source>
        <dbReference type="ARBA" id="ARBA00022801"/>
    </source>
</evidence>
<evidence type="ECO:0000256" key="5">
    <source>
        <dbReference type="ARBA" id="ARBA00023134"/>
    </source>
</evidence>
<dbReference type="RefSeq" id="WP_344188179.1">
    <property type="nucleotide sequence ID" value="NZ_BAAAND010000001.1"/>
</dbReference>
<evidence type="ECO:0000256" key="3">
    <source>
        <dbReference type="ARBA" id="ARBA00022741"/>
    </source>
</evidence>
<gene>
    <name evidence="9 13" type="primary">ftsY</name>
    <name evidence="13" type="ORF">GCM10009742_10080</name>
</gene>
<keyword evidence="11" id="KW-0812">Transmembrane</keyword>
<evidence type="ECO:0000313" key="14">
    <source>
        <dbReference type="Proteomes" id="UP001500190"/>
    </source>
</evidence>
<dbReference type="InterPro" id="IPR042101">
    <property type="entry name" value="SRP54_N_sf"/>
</dbReference>
<dbReference type="HAMAP" id="MF_00920">
    <property type="entry name" value="FtsY"/>
    <property type="match status" value="1"/>
</dbReference>
<keyword evidence="5 9" id="KW-0342">GTP-binding</keyword>
<reference evidence="14" key="1">
    <citation type="journal article" date="2019" name="Int. J. Syst. Evol. Microbiol.">
        <title>The Global Catalogue of Microorganisms (GCM) 10K type strain sequencing project: providing services to taxonomists for standard genome sequencing and annotation.</title>
        <authorList>
            <consortium name="The Broad Institute Genomics Platform"/>
            <consortium name="The Broad Institute Genome Sequencing Center for Infectious Disease"/>
            <person name="Wu L."/>
            <person name="Ma J."/>
        </authorList>
    </citation>
    <scope>NUCLEOTIDE SEQUENCE [LARGE SCALE GENOMIC DNA]</scope>
    <source>
        <strain evidence="14">JCM 14304</strain>
    </source>
</reference>
<evidence type="ECO:0000256" key="9">
    <source>
        <dbReference type="HAMAP-Rule" id="MF_00920"/>
    </source>
</evidence>
<evidence type="ECO:0000256" key="2">
    <source>
        <dbReference type="ARBA" id="ARBA00022490"/>
    </source>
</evidence>
<comment type="similarity">
    <text evidence="9">Belongs to the GTP-binding SRP family. FtsY subfamily.</text>
</comment>
<keyword evidence="3 9" id="KW-0547">Nucleotide-binding</keyword>
<feature type="binding site" evidence="9">
    <location>
        <begin position="358"/>
        <end position="361"/>
    </location>
    <ligand>
        <name>GTP</name>
        <dbReference type="ChEBI" id="CHEBI:37565"/>
    </ligand>
</feature>
<keyword evidence="1 9" id="KW-1003">Cell membrane</keyword>
<keyword evidence="6 9" id="KW-0472">Membrane</keyword>
<proteinExistence type="inferred from homology"/>
<evidence type="ECO:0000256" key="11">
    <source>
        <dbReference type="SAM" id="Phobius"/>
    </source>
</evidence>
<comment type="subunit">
    <text evidence="9">Part of the signal recognition particle protein translocation system, which is composed of SRP and FtsY.</text>
</comment>